<sequence>MSQPLLLALMASVALVGAQQCSNGGTIVATGCYNSQQCQPYANGCQVECCNGLCCTVPATQNCPSGQPPVATGCVNAQQCVQYSKGQPVSCIYGNCCITGGGGQCPNGGQVVATSRLKN</sequence>
<dbReference type="EMBL" id="AZBU02000002">
    <property type="protein sequence ID" value="TKR94457.1"/>
    <property type="molecule type" value="Genomic_DNA"/>
</dbReference>
<accession>A0A4U5PDE0</accession>
<dbReference type="STRING" id="34508.A0A4U5PDE0"/>
<dbReference type="Proteomes" id="UP000298663">
    <property type="component" value="Unassembled WGS sequence"/>
</dbReference>
<protein>
    <recommendedName>
        <fullName evidence="4">CC domain-containing protein</fullName>
    </recommendedName>
</protein>
<gene>
    <name evidence="2" type="ORF">L596_008733</name>
</gene>
<name>A0A4U5PDE0_STECR</name>
<keyword evidence="3" id="KW-1185">Reference proteome</keyword>
<keyword evidence="1" id="KW-0732">Signal</keyword>
<reference evidence="2 3" key="2">
    <citation type="journal article" date="2019" name="G3 (Bethesda)">
        <title>Hybrid Assembly of the Genome of the Entomopathogenic Nematode Steinernema carpocapsae Identifies the X-Chromosome.</title>
        <authorList>
            <person name="Serra L."/>
            <person name="Macchietto M."/>
            <person name="Macias-Munoz A."/>
            <person name="McGill C.J."/>
            <person name="Rodriguez I.M."/>
            <person name="Rodriguez B."/>
            <person name="Murad R."/>
            <person name="Mortazavi A."/>
        </authorList>
    </citation>
    <scope>NUCLEOTIDE SEQUENCE [LARGE SCALE GENOMIC DNA]</scope>
    <source>
        <strain evidence="2 3">ALL</strain>
    </source>
</reference>
<evidence type="ECO:0000313" key="2">
    <source>
        <dbReference type="EMBL" id="TKR94457.1"/>
    </source>
</evidence>
<reference evidence="2 3" key="1">
    <citation type="journal article" date="2015" name="Genome Biol.">
        <title>Comparative genomics of Steinernema reveals deeply conserved gene regulatory networks.</title>
        <authorList>
            <person name="Dillman A.R."/>
            <person name="Macchietto M."/>
            <person name="Porter C.F."/>
            <person name="Rogers A."/>
            <person name="Williams B."/>
            <person name="Antoshechkin I."/>
            <person name="Lee M.M."/>
            <person name="Goodwin Z."/>
            <person name="Lu X."/>
            <person name="Lewis E.E."/>
            <person name="Goodrich-Blair H."/>
            <person name="Stock S.P."/>
            <person name="Adams B.J."/>
            <person name="Sternberg P.W."/>
            <person name="Mortazavi A."/>
        </authorList>
    </citation>
    <scope>NUCLEOTIDE SEQUENCE [LARGE SCALE GENOMIC DNA]</scope>
    <source>
        <strain evidence="2 3">ALL</strain>
    </source>
</reference>
<evidence type="ECO:0008006" key="4">
    <source>
        <dbReference type="Google" id="ProtNLM"/>
    </source>
</evidence>
<evidence type="ECO:0000256" key="1">
    <source>
        <dbReference type="SAM" id="SignalP"/>
    </source>
</evidence>
<proteinExistence type="predicted"/>
<feature type="chain" id="PRO_5020947212" description="CC domain-containing protein" evidence="1">
    <location>
        <begin position="19"/>
        <end position="119"/>
    </location>
</feature>
<dbReference type="AlphaFoldDB" id="A0A4U5PDE0"/>
<comment type="caution">
    <text evidence="2">The sequence shown here is derived from an EMBL/GenBank/DDBJ whole genome shotgun (WGS) entry which is preliminary data.</text>
</comment>
<feature type="signal peptide" evidence="1">
    <location>
        <begin position="1"/>
        <end position="18"/>
    </location>
</feature>
<organism evidence="2 3">
    <name type="scientific">Steinernema carpocapsae</name>
    <name type="common">Entomopathogenic nematode</name>
    <dbReference type="NCBI Taxonomy" id="34508"/>
    <lineage>
        <taxon>Eukaryota</taxon>
        <taxon>Metazoa</taxon>
        <taxon>Ecdysozoa</taxon>
        <taxon>Nematoda</taxon>
        <taxon>Chromadorea</taxon>
        <taxon>Rhabditida</taxon>
        <taxon>Tylenchina</taxon>
        <taxon>Panagrolaimomorpha</taxon>
        <taxon>Strongyloidoidea</taxon>
        <taxon>Steinernematidae</taxon>
        <taxon>Steinernema</taxon>
    </lineage>
</organism>
<dbReference type="OrthoDB" id="5846970at2759"/>
<evidence type="ECO:0000313" key="3">
    <source>
        <dbReference type="Proteomes" id="UP000298663"/>
    </source>
</evidence>